<dbReference type="PANTHER" id="PTHR43788">
    <property type="entry name" value="DNA2/NAM7 HELICASE FAMILY MEMBER"/>
    <property type="match status" value="1"/>
</dbReference>
<feature type="domain" description="DNA2/NAM7 helicase helicase" evidence="2">
    <location>
        <begin position="38"/>
        <end position="150"/>
    </location>
</feature>
<dbReference type="GO" id="GO:0043139">
    <property type="term" value="F:5'-3' DNA helicase activity"/>
    <property type="evidence" value="ECO:0007669"/>
    <property type="project" value="TreeGrafter"/>
</dbReference>
<sequence length="362" mass="42385">MLEMNDGRDFSEAEAFKLKEIVNYGHDIDPKKITQLFCEEKRKKKLDKTQNNRVFNPKDRKAEQKQQKADEADDLLLGSLKSKYLKIMQQTLEEARVIVTSPLACGDSRFQHIGFDVGLFDDFSRVRQHYSIVPVMKCSQRLVLASDQNQHKVRSRFEELMAKNFGLSMFDNLVELKSVQHTILREQMRCHPKACILNQFPYQKDIQQFEVAGNFLNLRKFPCALYNVRKDDFYDSEKKLFSNVLTELIGLYRVKDIAIIVPKQQEKEIIQLLLTEINMKLKPDRVSIQILTPNEIIGKEFDAVVLSLFLMHSGYNYNPYLLESVLTRHKRIFVAFASHFNASVYKFFKEHNANVNLMRDEE</sequence>
<dbReference type="PANTHER" id="PTHR43788:SF8">
    <property type="entry name" value="DNA-BINDING PROTEIN SMUBP-2"/>
    <property type="match status" value="1"/>
</dbReference>
<evidence type="ECO:0000256" key="1">
    <source>
        <dbReference type="SAM" id="MobiDB-lite"/>
    </source>
</evidence>
<dbReference type="Proteomes" id="UP001642409">
    <property type="component" value="Unassembled WGS sequence"/>
</dbReference>
<dbReference type="InterPro" id="IPR041677">
    <property type="entry name" value="DNA2/NAM7_AAA_11"/>
</dbReference>
<dbReference type="EMBL" id="CATOUU010000943">
    <property type="protein sequence ID" value="CAI9961680.1"/>
    <property type="molecule type" value="Genomic_DNA"/>
</dbReference>
<reference evidence="4 5" key="2">
    <citation type="submission" date="2024-07" db="EMBL/GenBank/DDBJ databases">
        <authorList>
            <person name="Akdeniz Z."/>
        </authorList>
    </citation>
    <scope>NUCLEOTIDE SEQUENCE [LARGE SCALE GENOMIC DNA]</scope>
</reference>
<dbReference type="SUPFAM" id="SSF52540">
    <property type="entry name" value="P-loop containing nucleoside triphosphate hydrolases"/>
    <property type="match status" value="1"/>
</dbReference>
<evidence type="ECO:0000313" key="3">
    <source>
        <dbReference type="EMBL" id="CAI9961680.1"/>
    </source>
</evidence>
<accession>A0AA86QNB4</accession>
<dbReference type="InterPro" id="IPR027417">
    <property type="entry name" value="P-loop_NTPase"/>
</dbReference>
<gene>
    <name evidence="3" type="ORF">HINF_LOCUS49325</name>
    <name evidence="4" type="ORF">HINF_LOCUS72372</name>
</gene>
<proteinExistence type="predicted"/>
<feature type="region of interest" description="Disordered" evidence="1">
    <location>
        <begin position="48"/>
        <end position="70"/>
    </location>
</feature>
<evidence type="ECO:0000313" key="4">
    <source>
        <dbReference type="EMBL" id="CAL6103885.1"/>
    </source>
</evidence>
<keyword evidence="5" id="KW-1185">Reference proteome</keyword>
<reference evidence="3" key="1">
    <citation type="submission" date="2023-06" db="EMBL/GenBank/DDBJ databases">
        <authorList>
            <person name="Kurt Z."/>
        </authorList>
    </citation>
    <scope>NUCLEOTIDE SEQUENCE</scope>
</reference>
<dbReference type="InterPro" id="IPR050534">
    <property type="entry name" value="Coronavir_polyprotein_1ab"/>
</dbReference>
<protein>
    <submittedName>
        <fullName evidence="3">Nonsense-mediated mRNA decay protein</fullName>
    </submittedName>
    <submittedName>
        <fullName evidence="4">Nonsense-mediated_mRNA decay protein</fullName>
    </submittedName>
</protein>
<dbReference type="AlphaFoldDB" id="A0AA86QNB4"/>
<dbReference type="Pfam" id="PF13086">
    <property type="entry name" value="AAA_11"/>
    <property type="match status" value="1"/>
</dbReference>
<dbReference type="EMBL" id="CAXDID020000573">
    <property type="protein sequence ID" value="CAL6103885.1"/>
    <property type="molecule type" value="Genomic_DNA"/>
</dbReference>
<evidence type="ECO:0000259" key="2">
    <source>
        <dbReference type="Pfam" id="PF13086"/>
    </source>
</evidence>
<name>A0AA86QNB4_9EUKA</name>
<organism evidence="3">
    <name type="scientific">Hexamita inflata</name>
    <dbReference type="NCBI Taxonomy" id="28002"/>
    <lineage>
        <taxon>Eukaryota</taxon>
        <taxon>Metamonada</taxon>
        <taxon>Diplomonadida</taxon>
        <taxon>Hexamitidae</taxon>
        <taxon>Hexamitinae</taxon>
        <taxon>Hexamita</taxon>
    </lineage>
</organism>
<evidence type="ECO:0000313" key="5">
    <source>
        <dbReference type="Proteomes" id="UP001642409"/>
    </source>
</evidence>
<dbReference type="Gene3D" id="3.40.50.300">
    <property type="entry name" value="P-loop containing nucleotide triphosphate hydrolases"/>
    <property type="match status" value="2"/>
</dbReference>
<comment type="caution">
    <text evidence="3">The sequence shown here is derived from an EMBL/GenBank/DDBJ whole genome shotgun (WGS) entry which is preliminary data.</text>
</comment>
<feature type="compositionally biased region" description="Basic and acidic residues" evidence="1">
    <location>
        <begin position="56"/>
        <end position="70"/>
    </location>
</feature>